<dbReference type="AlphaFoldDB" id="A0A975AV41"/>
<evidence type="ECO:0000313" key="1">
    <source>
        <dbReference type="EMBL" id="QSZ27007.1"/>
    </source>
</evidence>
<sequence length="157" mass="18218">MSYEIKTLIEIAHNKLNLLKMLLELSEKLGIAISSQNLDDIKKILSEKQGIIERVDMLDVNFVPAYNSFKKEKKIDSIFDVVFNNPSSDISRLKGVLIDIKSIMDKIKEKDDKNIEALNIVYKKAETKLVELSNQKSGYIEYMKYYSPESYFVDKKR</sequence>
<dbReference type="Pfam" id="PF05130">
    <property type="entry name" value="FlgN"/>
    <property type="match status" value="1"/>
</dbReference>
<protein>
    <submittedName>
        <fullName evidence="1">Flagellar export chaperone FlgN</fullName>
    </submittedName>
</protein>
<keyword evidence="2" id="KW-1185">Reference proteome</keyword>
<dbReference type="RefSeq" id="WP_284679699.1">
    <property type="nucleotide sequence ID" value="NZ_CP060096.1"/>
</dbReference>
<dbReference type="InterPro" id="IPR007809">
    <property type="entry name" value="FlgN-like"/>
</dbReference>
<reference evidence="1" key="1">
    <citation type="submission" date="2020-08" db="EMBL/GenBank/DDBJ databases">
        <title>Genomic insights into the carbon and energy metabolism of the first obligate autotrophic acetogenic bacterium Aceticella autotrophica gen. nov., sp. nov.</title>
        <authorList>
            <person name="Toshchakov S.V."/>
            <person name="Elcheninov A.G."/>
            <person name="Kublanov I.V."/>
            <person name="Frolov E.N."/>
            <person name="Lebedinsky A.V."/>
        </authorList>
    </citation>
    <scope>NUCLEOTIDE SEQUENCE</scope>
    <source>
        <strain evidence="1">3443-3Ac</strain>
    </source>
</reference>
<dbReference type="EMBL" id="CP060096">
    <property type="protein sequence ID" value="QSZ27007.1"/>
    <property type="molecule type" value="Genomic_DNA"/>
</dbReference>
<accession>A0A975AV41</accession>
<keyword evidence="1" id="KW-0282">Flagellum</keyword>
<organism evidence="1 2">
    <name type="scientific">Aceticella autotrophica</name>
    <dbReference type="NCBI Taxonomy" id="2755338"/>
    <lineage>
        <taxon>Bacteria</taxon>
        <taxon>Bacillati</taxon>
        <taxon>Bacillota</taxon>
        <taxon>Clostridia</taxon>
        <taxon>Thermoanaerobacterales</taxon>
        <taxon>Thermoanaerobacteraceae</taxon>
        <taxon>Aceticella</taxon>
    </lineage>
</organism>
<keyword evidence="1" id="KW-0969">Cilium</keyword>
<gene>
    <name evidence="1" type="primary">flgN</name>
    <name evidence="1" type="ORF">ACETAC_09075</name>
</gene>
<evidence type="ECO:0000313" key="2">
    <source>
        <dbReference type="Proteomes" id="UP000671913"/>
    </source>
</evidence>
<dbReference type="Proteomes" id="UP000671913">
    <property type="component" value="Chromosome"/>
</dbReference>
<proteinExistence type="predicted"/>
<dbReference type="Gene3D" id="1.20.58.300">
    <property type="entry name" value="FlgN-like"/>
    <property type="match status" value="1"/>
</dbReference>
<dbReference type="KEGG" id="aaut:ACETAC_09075"/>
<dbReference type="GO" id="GO:0044780">
    <property type="term" value="P:bacterial-type flagellum assembly"/>
    <property type="evidence" value="ECO:0007669"/>
    <property type="project" value="InterPro"/>
</dbReference>
<keyword evidence="1" id="KW-0966">Cell projection</keyword>
<name>A0A975AV41_9THEO</name>